<organism evidence="1 2">
    <name type="scientific">Ambrosiozyma monospora</name>
    <name type="common">Yeast</name>
    <name type="synonym">Endomycopsis monosporus</name>
    <dbReference type="NCBI Taxonomy" id="43982"/>
    <lineage>
        <taxon>Eukaryota</taxon>
        <taxon>Fungi</taxon>
        <taxon>Dikarya</taxon>
        <taxon>Ascomycota</taxon>
        <taxon>Saccharomycotina</taxon>
        <taxon>Pichiomycetes</taxon>
        <taxon>Pichiales</taxon>
        <taxon>Pichiaceae</taxon>
        <taxon>Ambrosiozyma</taxon>
    </lineage>
</organism>
<dbReference type="Proteomes" id="UP001165064">
    <property type="component" value="Unassembled WGS sequence"/>
</dbReference>
<proteinExistence type="predicted"/>
<reference evidence="1" key="1">
    <citation type="submission" date="2023-04" db="EMBL/GenBank/DDBJ databases">
        <title>Ambrosiozyma monospora NBRC 10751.</title>
        <authorList>
            <person name="Ichikawa N."/>
            <person name="Sato H."/>
            <person name="Tonouchi N."/>
        </authorList>
    </citation>
    <scope>NUCLEOTIDE SEQUENCE</scope>
    <source>
        <strain evidence="1">NBRC 10751</strain>
    </source>
</reference>
<dbReference type="EMBL" id="BSXS01011632">
    <property type="protein sequence ID" value="GMF00949.1"/>
    <property type="molecule type" value="Genomic_DNA"/>
</dbReference>
<name>A0ACB5U3C7_AMBMO</name>
<gene>
    <name evidence="1" type="ORF">Amon02_001112600</name>
</gene>
<accession>A0ACB5U3C7</accession>
<protein>
    <submittedName>
        <fullName evidence="1">Unnamed protein product</fullName>
    </submittedName>
</protein>
<sequence length="144" mass="16488">MFIGNLPESLESLNINFLACEKFEFYATFADFWNELIAPLKHLLSFKAVNKHTQTIDSGSLDFPPRLQVFGISSSSFDTISLVDGLPDSILLFSAHRADRYRSDDDTKSKPVPFLVRDELQFDELKKRVELETTVLKWILQGNE</sequence>
<comment type="caution">
    <text evidence="1">The sequence shown here is derived from an EMBL/GenBank/DDBJ whole genome shotgun (WGS) entry which is preliminary data.</text>
</comment>
<evidence type="ECO:0000313" key="1">
    <source>
        <dbReference type="EMBL" id="GMF00949.1"/>
    </source>
</evidence>
<evidence type="ECO:0000313" key="2">
    <source>
        <dbReference type="Proteomes" id="UP001165064"/>
    </source>
</evidence>
<keyword evidence="2" id="KW-1185">Reference proteome</keyword>